<dbReference type="RefSeq" id="WP_117453903.1">
    <property type="nucleotide sequence ID" value="NZ_CP060636.1"/>
</dbReference>
<evidence type="ECO:0000313" key="2">
    <source>
        <dbReference type="EMBL" id="QNM11096.1"/>
    </source>
</evidence>
<protein>
    <submittedName>
        <fullName evidence="2">Helix-turn-helix transcriptional regulator</fullName>
    </submittedName>
</protein>
<gene>
    <name evidence="2" type="ORF">H9Q80_12585</name>
</gene>
<proteinExistence type="predicted"/>
<feature type="domain" description="HTH cro/C1-type" evidence="1">
    <location>
        <begin position="14"/>
        <end position="63"/>
    </location>
</feature>
<evidence type="ECO:0000313" key="3">
    <source>
        <dbReference type="Proteomes" id="UP000515856"/>
    </source>
</evidence>
<dbReference type="InterPro" id="IPR010982">
    <property type="entry name" value="Lambda_DNA-bd_dom_sf"/>
</dbReference>
<dbReference type="KEGG" id="ehn:H9Q80_12585"/>
<accession>A0A7G9GJW4</accession>
<dbReference type="GO" id="GO:0003677">
    <property type="term" value="F:DNA binding"/>
    <property type="evidence" value="ECO:0007669"/>
    <property type="project" value="InterPro"/>
</dbReference>
<dbReference type="Pfam" id="PF01381">
    <property type="entry name" value="HTH_3"/>
    <property type="match status" value="1"/>
</dbReference>
<dbReference type="SUPFAM" id="SSF47413">
    <property type="entry name" value="lambda repressor-like DNA-binding domains"/>
    <property type="match status" value="1"/>
</dbReference>
<dbReference type="AlphaFoldDB" id="A0A7G9GJW4"/>
<dbReference type="PROSITE" id="PS50943">
    <property type="entry name" value="HTH_CROC1"/>
    <property type="match status" value="1"/>
</dbReference>
<sequence length="110" mass="12578">MKSEFGRIFQIALERSGYSQKTAADLLHVTPQTINSYLNGRSIPNIETFSAMMKYFGIDMLEVFDLDPIPKQEEFNREKICEIAKNLSTQQITLLKGILLYFHAINTSSI</sequence>
<dbReference type="SMART" id="SM00530">
    <property type="entry name" value="HTH_XRE"/>
    <property type="match status" value="1"/>
</dbReference>
<dbReference type="CDD" id="cd00093">
    <property type="entry name" value="HTH_XRE"/>
    <property type="match status" value="1"/>
</dbReference>
<reference evidence="2 3" key="1">
    <citation type="submission" date="2020-08" db="EMBL/GenBank/DDBJ databases">
        <authorList>
            <person name="Liu C."/>
            <person name="Sun Q."/>
        </authorList>
    </citation>
    <scope>NUCLEOTIDE SEQUENCE [LARGE SCALE GENOMIC DNA]</scope>
    <source>
        <strain evidence="2 3">NSJ-61</strain>
    </source>
</reference>
<dbReference type="EMBL" id="CP060636">
    <property type="protein sequence ID" value="QNM11096.1"/>
    <property type="molecule type" value="Genomic_DNA"/>
</dbReference>
<name>A0A7G9GJW4_9FIRM</name>
<dbReference type="Proteomes" id="UP000515856">
    <property type="component" value="Chromosome"/>
</dbReference>
<evidence type="ECO:0000259" key="1">
    <source>
        <dbReference type="PROSITE" id="PS50943"/>
    </source>
</evidence>
<organism evidence="2 3">
    <name type="scientific">[Eubacterium] hominis</name>
    <dbReference type="NCBI Taxonomy" id="2764325"/>
    <lineage>
        <taxon>Bacteria</taxon>
        <taxon>Bacillati</taxon>
        <taxon>Bacillota</taxon>
        <taxon>Erysipelotrichia</taxon>
        <taxon>Erysipelotrichales</taxon>
        <taxon>Erysipelotrichaceae</taxon>
        <taxon>Amedibacillus</taxon>
    </lineage>
</organism>
<keyword evidence="3" id="KW-1185">Reference proteome</keyword>
<dbReference type="Gene3D" id="1.10.260.40">
    <property type="entry name" value="lambda repressor-like DNA-binding domains"/>
    <property type="match status" value="1"/>
</dbReference>
<dbReference type="InterPro" id="IPR001387">
    <property type="entry name" value="Cro/C1-type_HTH"/>
</dbReference>